<accession>A0A1G5EI36</accession>
<keyword evidence="1" id="KW-0472">Membrane</keyword>
<name>A0A1G5EI36_9BACL</name>
<proteinExistence type="predicted"/>
<organism evidence="2 3">
    <name type="scientific">Paenibacillus polysaccharolyticus</name>
    <dbReference type="NCBI Taxonomy" id="582692"/>
    <lineage>
        <taxon>Bacteria</taxon>
        <taxon>Bacillati</taxon>
        <taxon>Bacillota</taxon>
        <taxon>Bacilli</taxon>
        <taxon>Bacillales</taxon>
        <taxon>Paenibacillaceae</taxon>
        <taxon>Paenibacillus</taxon>
    </lineage>
</organism>
<keyword evidence="1" id="KW-1133">Transmembrane helix</keyword>
<dbReference type="Proteomes" id="UP000198538">
    <property type="component" value="Unassembled WGS sequence"/>
</dbReference>
<dbReference type="AlphaFoldDB" id="A0A1G5EI36"/>
<protein>
    <submittedName>
        <fullName evidence="2">Uncharacterized protein</fullName>
    </submittedName>
</protein>
<evidence type="ECO:0000256" key="1">
    <source>
        <dbReference type="SAM" id="Phobius"/>
    </source>
</evidence>
<sequence length="150" mass="17512">MSKKEMYTIQQWTDYIEGRISGKQAILMEQFLLNEPDAMQDYLEALDMERNYPALPNSVDFTDSVMKRIESMAPDGKTRHSRGERNRRWFEHRVFHYAVAACLTLIFLSSGLFDKVAPYHKFQEGDTSGSFTEKWTEAATSWLDNFKPKP</sequence>
<keyword evidence="3" id="KW-1185">Reference proteome</keyword>
<reference evidence="3" key="1">
    <citation type="submission" date="2016-10" db="EMBL/GenBank/DDBJ databases">
        <authorList>
            <person name="Varghese N."/>
            <person name="Submissions S."/>
        </authorList>
    </citation>
    <scope>NUCLEOTIDE SEQUENCE [LARGE SCALE GENOMIC DNA]</scope>
    <source>
        <strain evidence="3">BL9</strain>
    </source>
</reference>
<dbReference type="RefSeq" id="WP_090917131.1">
    <property type="nucleotide sequence ID" value="NZ_FMVM01000003.1"/>
</dbReference>
<keyword evidence="1" id="KW-0812">Transmembrane</keyword>
<dbReference type="STRING" id="582692.SAMN05720606_103307"/>
<dbReference type="EMBL" id="FMVM01000003">
    <property type="protein sequence ID" value="SCY26612.1"/>
    <property type="molecule type" value="Genomic_DNA"/>
</dbReference>
<evidence type="ECO:0000313" key="3">
    <source>
        <dbReference type="Proteomes" id="UP000198538"/>
    </source>
</evidence>
<gene>
    <name evidence="2" type="ORF">SAMN05720606_103307</name>
</gene>
<evidence type="ECO:0000313" key="2">
    <source>
        <dbReference type="EMBL" id="SCY26612.1"/>
    </source>
</evidence>
<feature type="transmembrane region" description="Helical" evidence="1">
    <location>
        <begin position="94"/>
        <end position="113"/>
    </location>
</feature>